<gene>
    <name evidence="1" type="ORF">TVAG_010730</name>
</gene>
<name>A2DP00_TRIV3</name>
<dbReference type="SUPFAM" id="SSF51126">
    <property type="entry name" value="Pectin lyase-like"/>
    <property type="match status" value="1"/>
</dbReference>
<accession>A2DP00</accession>
<dbReference type="EMBL" id="DS113225">
    <property type="protein sequence ID" value="EAY17849.1"/>
    <property type="molecule type" value="Genomic_DNA"/>
</dbReference>
<evidence type="ECO:0000313" key="1">
    <source>
        <dbReference type="EMBL" id="EAY17849.1"/>
    </source>
</evidence>
<evidence type="ECO:0000313" key="2">
    <source>
        <dbReference type="Proteomes" id="UP000001542"/>
    </source>
</evidence>
<dbReference type="VEuPathDB" id="TrichDB:TVAGG3_0989850"/>
<sequence length="240" mass="26271">MESNRLVYIDINATIVGNTFQNLISFKGAAIYLDIAYVHISDNYFVNNSASIASSIYLISPLESNITSNVFSKCQSKVLAGALLCESSTISNNSYHFLLNNFTKCESASVSALDIWDGNPIIGCSCFFNNSGNYKFGSLRTSSKKPNTASVMNCIFDFNKSPMLGAAYSVYWFSSTAEIQNSTFIGSTLGNKHGGSICSTNNGVSLKLFDCNFQYTEIEEIQFKKMSSSVEISECKFSST</sequence>
<proteinExistence type="predicted"/>
<protein>
    <submittedName>
        <fullName evidence="1">Uncharacterized protein</fullName>
    </submittedName>
</protein>
<dbReference type="InterPro" id="IPR011050">
    <property type="entry name" value="Pectin_lyase_fold/virulence"/>
</dbReference>
<dbReference type="AlphaFoldDB" id="A2DP00"/>
<dbReference type="RefSeq" id="XP_001329984.1">
    <property type="nucleotide sequence ID" value="XM_001329949.1"/>
</dbReference>
<organism evidence="1 2">
    <name type="scientific">Trichomonas vaginalis (strain ATCC PRA-98 / G3)</name>
    <dbReference type="NCBI Taxonomy" id="412133"/>
    <lineage>
        <taxon>Eukaryota</taxon>
        <taxon>Metamonada</taxon>
        <taxon>Parabasalia</taxon>
        <taxon>Trichomonadida</taxon>
        <taxon>Trichomonadidae</taxon>
        <taxon>Trichomonas</taxon>
    </lineage>
</organism>
<dbReference type="VEuPathDB" id="TrichDB:TVAG_010730"/>
<keyword evidence="2" id="KW-1185">Reference proteome</keyword>
<reference evidence="1" key="2">
    <citation type="journal article" date="2007" name="Science">
        <title>Draft genome sequence of the sexually transmitted pathogen Trichomonas vaginalis.</title>
        <authorList>
            <person name="Carlton J.M."/>
            <person name="Hirt R.P."/>
            <person name="Silva J.C."/>
            <person name="Delcher A.L."/>
            <person name="Schatz M."/>
            <person name="Zhao Q."/>
            <person name="Wortman J.R."/>
            <person name="Bidwell S.L."/>
            <person name="Alsmark U.C.M."/>
            <person name="Besteiro S."/>
            <person name="Sicheritz-Ponten T."/>
            <person name="Noel C.J."/>
            <person name="Dacks J.B."/>
            <person name="Foster P.G."/>
            <person name="Simillion C."/>
            <person name="Van de Peer Y."/>
            <person name="Miranda-Saavedra D."/>
            <person name="Barton G.J."/>
            <person name="Westrop G.D."/>
            <person name="Mueller S."/>
            <person name="Dessi D."/>
            <person name="Fiori P.L."/>
            <person name="Ren Q."/>
            <person name="Paulsen I."/>
            <person name="Zhang H."/>
            <person name="Bastida-Corcuera F.D."/>
            <person name="Simoes-Barbosa A."/>
            <person name="Brown M.T."/>
            <person name="Hayes R.D."/>
            <person name="Mukherjee M."/>
            <person name="Okumura C.Y."/>
            <person name="Schneider R."/>
            <person name="Smith A.J."/>
            <person name="Vanacova S."/>
            <person name="Villalvazo M."/>
            <person name="Haas B.J."/>
            <person name="Pertea M."/>
            <person name="Feldblyum T.V."/>
            <person name="Utterback T.R."/>
            <person name="Shu C.L."/>
            <person name="Osoegawa K."/>
            <person name="de Jong P.J."/>
            <person name="Hrdy I."/>
            <person name="Horvathova L."/>
            <person name="Zubacova Z."/>
            <person name="Dolezal P."/>
            <person name="Malik S.B."/>
            <person name="Logsdon J.M. Jr."/>
            <person name="Henze K."/>
            <person name="Gupta A."/>
            <person name="Wang C.C."/>
            <person name="Dunne R.L."/>
            <person name="Upcroft J.A."/>
            <person name="Upcroft P."/>
            <person name="White O."/>
            <person name="Salzberg S.L."/>
            <person name="Tang P."/>
            <person name="Chiu C.-H."/>
            <person name="Lee Y.-S."/>
            <person name="Embley T.M."/>
            <person name="Coombs G.H."/>
            <person name="Mottram J.C."/>
            <person name="Tachezy J."/>
            <person name="Fraser-Liggett C.M."/>
            <person name="Johnson P.J."/>
        </authorList>
    </citation>
    <scope>NUCLEOTIDE SEQUENCE [LARGE SCALE GENOMIC DNA]</scope>
    <source>
        <strain evidence="1">G3</strain>
    </source>
</reference>
<dbReference type="InParanoid" id="A2DP00"/>
<dbReference type="KEGG" id="tva:4775870"/>
<reference evidence="1" key="1">
    <citation type="submission" date="2006-10" db="EMBL/GenBank/DDBJ databases">
        <authorList>
            <person name="Amadeo P."/>
            <person name="Zhao Q."/>
            <person name="Wortman J."/>
            <person name="Fraser-Liggett C."/>
            <person name="Carlton J."/>
        </authorList>
    </citation>
    <scope>NUCLEOTIDE SEQUENCE</scope>
    <source>
        <strain evidence="1">G3</strain>
    </source>
</reference>
<dbReference type="Proteomes" id="UP000001542">
    <property type="component" value="Unassembled WGS sequence"/>
</dbReference>